<evidence type="ECO:0000256" key="1">
    <source>
        <dbReference type="SAM" id="MobiDB-lite"/>
    </source>
</evidence>
<comment type="caution">
    <text evidence="3">The sequence shown here is derived from an EMBL/GenBank/DDBJ whole genome shotgun (WGS) entry which is preliminary data.</text>
</comment>
<feature type="region of interest" description="Disordered" evidence="1">
    <location>
        <begin position="1307"/>
        <end position="1327"/>
    </location>
</feature>
<dbReference type="Proteomes" id="UP000306192">
    <property type="component" value="Unassembled WGS sequence"/>
</dbReference>
<feature type="compositionally biased region" description="Basic and acidic residues" evidence="1">
    <location>
        <begin position="1309"/>
        <end position="1327"/>
    </location>
</feature>
<evidence type="ECO:0000313" key="4">
    <source>
        <dbReference type="Proteomes" id="UP000306192"/>
    </source>
</evidence>
<dbReference type="InterPro" id="IPR041657">
    <property type="entry name" value="HTH_17"/>
</dbReference>
<proteinExistence type="predicted"/>
<evidence type="ECO:0000313" key="3">
    <source>
        <dbReference type="EMBL" id="TIH28934.1"/>
    </source>
</evidence>
<dbReference type="GO" id="GO:0003677">
    <property type="term" value="F:DNA binding"/>
    <property type="evidence" value="ECO:0007669"/>
    <property type="project" value="InterPro"/>
</dbReference>
<dbReference type="Gene3D" id="1.10.1660.10">
    <property type="match status" value="1"/>
</dbReference>
<dbReference type="SUPFAM" id="SSF46955">
    <property type="entry name" value="Putative DNA-binding domain"/>
    <property type="match status" value="1"/>
</dbReference>
<feature type="domain" description="Helix-turn-helix" evidence="2">
    <location>
        <begin position="20"/>
        <end position="71"/>
    </location>
</feature>
<sequence>MDKIDMRYTGCMESEVQKPYLNVKETATLLGVHQNTIRSWVSKGILRSSRVPGTTANRFSREEVERLQKERGSRTSSVAPLLRRDSLELIGPTELDRWAASQDSKGAFPELVSRLLAATGGLTNVEVRSHEGTSGFGWDGSATSTGSTFLPAGELRFELGTDKDAKHKAQHDYQKRVDALPKDANVIFIFATPRNWAGSRDWAEGRAEEHKFIDVRAFDAHRISEWIRSTPAVHYWISERLGYQPRDAKTIERWRSDFDDRVTLKLPPPFFLAGRTTEAEKLRELLTSAEQSVVSIHAPWRDEAIAFVHAAAANQPDLLQRIVLVEENAVWDRLVHSAAPLTLIPMFDGPNVNLATRRGHRVILISTADEPMQGPDISLPKVDPHSAGQALRDANDGIKDEYRLVALARRSLSALVRSYAQVRRLKEPKWAANPTQSEVLTPLLLAGGWTPNEPDQEAVSKLVVKTPDEIERLLRQLSRGADAPFVLSGEIWRIASPLELGLLLSPKLTARDMRGWSDLAFEVLLDPDPYQGMGTLERLSVQMKGPRPPEYSNSLRKGLAESMALLASLDSEFPSPHSGQSWVDGTIQRLLGAAFEDSSGAKLERISDVLPLLAEAAPQVFLDFVESDLQKDEPFVMTLFKDTAPDVFGSSSPHPALLWSLETLCWSAELFPRAAGALADLARKDPGGRLSNRPLESLQNVSAGWLRQSGASVQDKLSLLEGLLTRDPVIGWKALLAVWPSSHATAFSPHTPVFRDWVTGSRSVSFADWERFVDGLVDFALRYSGANAARWSDLVKGADNLPARQRVQLIKELGSDERISSWSSEERFDVWSAMRDEIDRHEEYADANWAMPDDELHAWRKIAAALAPDVDPRRYSHLFDWRTRAGNLRHGDEGFDAELHRLQLEAVRDVLAQGTDQLTTLIADVKIPARVGGLLAEIADASSDEAIVGWLESEDSNLSAAAHAFGAGRVSFNGLAWLRTTLSWFKEGSEVRNRLICLVTPTRDNWAFVAEFGEDLESTYWSRLNPYAIEEDDSEDVVNRMIEHGQGWSAITVLSNSVAGKKASPDVELIKRAFGALGSGTSPIADRTMASYYVESLLKYMEQFVPDDPDLPGLEFTFFDFLHEHDPSNALFRLLNNSPSEFVVIVKLVFRGEGESDRRLTADESARAQIAYSVLREWPTVPGQELDGSVDAEILGQWIRASRLLLADSGRISIGDEVIGEILSASPSDSDDIWPAKPIRDLIETIGSTRLETGLQIGLANRRGVTTRGAFDGGRQERDAEKRYRDMAPRVTTKWPRTARMLRSIADSYRAEADRNDREADRRGDDV</sequence>
<dbReference type="Pfam" id="PF12728">
    <property type="entry name" value="HTH_17"/>
    <property type="match status" value="1"/>
</dbReference>
<name>A0A4V4RD60_9MICO</name>
<dbReference type="NCBIfam" id="TIGR01764">
    <property type="entry name" value="excise"/>
    <property type="match status" value="1"/>
</dbReference>
<keyword evidence="4" id="KW-1185">Reference proteome</keyword>
<feature type="compositionally biased region" description="Basic and acidic residues" evidence="1">
    <location>
        <begin position="59"/>
        <end position="73"/>
    </location>
</feature>
<organism evidence="3 4">
    <name type="scientific">Subtercola vilae</name>
    <dbReference type="NCBI Taxonomy" id="2056433"/>
    <lineage>
        <taxon>Bacteria</taxon>
        <taxon>Bacillati</taxon>
        <taxon>Actinomycetota</taxon>
        <taxon>Actinomycetes</taxon>
        <taxon>Micrococcales</taxon>
        <taxon>Microbacteriaceae</taxon>
        <taxon>Subtercola</taxon>
    </lineage>
</organism>
<dbReference type="InterPro" id="IPR009061">
    <property type="entry name" value="DNA-bd_dom_put_sf"/>
</dbReference>
<dbReference type="InterPro" id="IPR010093">
    <property type="entry name" value="SinI_DNA-bd"/>
</dbReference>
<gene>
    <name evidence="3" type="ORF">D4765_18185</name>
</gene>
<dbReference type="EMBL" id="QYRT01000064">
    <property type="protein sequence ID" value="TIH28934.1"/>
    <property type="molecule type" value="Genomic_DNA"/>
</dbReference>
<feature type="region of interest" description="Disordered" evidence="1">
    <location>
        <begin position="52"/>
        <end position="78"/>
    </location>
</feature>
<reference evidence="3 4" key="1">
    <citation type="journal article" date="2019" name="Microorganisms">
        <title>Systematic Affiliation and Genome Analysis of Subtercola vilae DB165(T) with Particular Emphasis on Cold Adaptation of an Isolate from a High-Altitude Cold Volcano Lake.</title>
        <authorList>
            <person name="Villalobos A.S."/>
            <person name="Wiese J."/>
            <person name="Imhoff J.F."/>
            <person name="Dorador C."/>
            <person name="Keller A."/>
            <person name="Hentschel U."/>
        </authorList>
    </citation>
    <scope>NUCLEOTIDE SEQUENCE [LARGE SCALE GENOMIC DNA]</scope>
    <source>
        <strain evidence="3 4">DB165</strain>
    </source>
</reference>
<accession>A0A4V4RD60</accession>
<evidence type="ECO:0000259" key="2">
    <source>
        <dbReference type="Pfam" id="PF12728"/>
    </source>
</evidence>
<protein>
    <submittedName>
        <fullName evidence="3">Helix-turn-helix domain-containing protein</fullName>
    </submittedName>
</protein>